<comment type="caution">
    <text evidence="2">The sequence shown here is derived from an EMBL/GenBank/DDBJ whole genome shotgun (WGS) entry which is preliminary data.</text>
</comment>
<protein>
    <submittedName>
        <fullName evidence="2">Uncharacterized protein</fullName>
    </submittedName>
</protein>
<evidence type="ECO:0000256" key="1">
    <source>
        <dbReference type="SAM" id="MobiDB-lite"/>
    </source>
</evidence>
<keyword evidence="3" id="KW-1185">Reference proteome</keyword>
<feature type="compositionally biased region" description="Polar residues" evidence="1">
    <location>
        <begin position="1"/>
        <end position="10"/>
    </location>
</feature>
<organism evidence="2 3">
    <name type="scientific">Trifolium medium</name>
    <dbReference type="NCBI Taxonomy" id="97028"/>
    <lineage>
        <taxon>Eukaryota</taxon>
        <taxon>Viridiplantae</taxon>
        <taxon>Streptophyta</taxon>
        <taxon>Embryophyta</taxon>
        <taxon>Tracheophyta</taxon>
        <taxon>Spermatophyta</taxon>
        <taxon>Magnoliopsida</taxon>
        <taxon>eudicotyledons</taxon>
        <taxon>Gunneridae</taxon>
        <taxon>Pentapetalae</taxon>
        <taxon>rosids</taxon>
        <taxon>fabids</taxon>
        <taxon>Fabales</taxon>
        <taxon>Fabaceae</taxon>
        <taxon>Papilionoideae</taxon>
        <taxon>50 kb inversion clade</taxon>
        <taxon>NPAAA clade</taxon>
        <taxon>Hologalegina</taxon>
        <taxon>IRL clade</taxon>
        <taxon>Trifolieae</taxon>
        <taxon>Trifolium</taxon>
    </lineage>
</organism>
<sequence length="47" mass="5006">VAQFYPSSSGGMYGEFNQPPSPEGALPLVHENQDQSGPSASEVRNEL</sequence>
<name>A0A392RFV2_9FABA</name>
<accession>A0A392RFV2</accession>
<proteinExistence type="predicted"/>
<evidence type="ECO:0000313" key="3">
    <source>
        <dbReference type="Proteomes" id="UP000265520"/>
    </source>
</evidence>
<dbReference type="Proteomes" id="UP000265520">
    <property type="component" value="Unassembled WGS sequence"/>
</dbReference>
<dbReference type="EMBL" id="LXQA010213873">
    <property type="protein sequence ID" value="MCI34465.1"/>
    <property type="molecule type" value="Genomic_DNA"/>
</dbReference>
<feature type="region of interest" description="Disordered" evidence="1">
    <location>
        <begin position="1"/>
        <end position="47"/>
    </location>
</feature>
<evidence type="ECO:0000313" key="2">
    <source>
        <dbReference type="EMBL" id="MCI34465.1"/>
    </source>
</evidence>
<feature type="non-terminal residue" evidence="2">
    <location>
        <position position="1"/>
    </location>
</feature>
<dbReference type="AlphaFoldDB" id="A0A392RFV2"/>
<reference evidence="2 3" key="1">
    <citation type="journal article" date="2018" name="Front. Plant Sci.">
        <title>Red Clover (Trifolium pratense) and Zigzag Clover (T. medium) - A Picture of Genomic Similarities and Differences.</title>
        <authorList>
            <person name="Dluhosova J."/>
            <person name="Istvanek J."/>
            <person name="Nedelnik J."/>
            <person name="Repkova J."/>
        </authorList>
    </citation>
    <scope>NUCLEOTIDE SEQUENCE [LARGE SCALE GENOMIC DNA]</scope>
    <source>
        <strain evidence="3">cv. 10/8</strain>
        <tissue evidence="2">Leaf</tissue>
    </source>
</reference>